<dbReference type="Proteomes" id="UP000836841">
    <property type="component" value="Chromosome 4"/>
</dbReference>
<feature type="signal peptide" evidence="10">
    <location>
        <begin position="1"/>
        <end position="36"/>
    </location>
</feature>
<accession>A0AAU9SEF9</accession>
<comment type="similarity">
    <text evidence="9">Belongs to the early nodulin-like (ENODL) family.</text>
</comment>
<dbReference type="InterPro" id="IPR008972">
    <property type="entry name" value="Cupredoxin"/>
</dbReference>
<keyword evidence="13" id="KW-1185">Reference proteome</keyword>
<protein>
    <recommendedName>
        <fullName evidence="11">Phytocyanin domain-containing protein</fullName>
    </recommendedName>
</protein>
<dbReference type="PROSITE" id="PS51485">
    <property type="entry name" value="PHYTOCYANIN"/>
    <property type="match status" value="1"/>
</dbReference>
<keyword evidence="8" id="KW-0449">Lipoprotein</keyword>
<reference evidence="12 13" key="1">
    <citation type="submission" date="2022-03" db="EMBL/GenBank/DDBJ databases">
        <authorList>
            <person name="Nunn A."/>
            <person name="Chopra R."/>
            <person name="Nunn A."/>
            <person name="Contreras Garrido A."/>
        </authorList>
    </citation>
    <scope>NUCLEOTIDE SEQUENCE [LARGE SCALE GENOMIC DNA]</scope>
</reference>
<sequence>NYFKKTLFFHSESMASSSLPMAIIFSFIFLCSPAAANEVTVGGKSGDWKIPPSSSYSFTEWASKARFKVGDFIVFRYESGKDSVLQVTSDAYKSCNTTNPLANYTDGETKVKLDQSGPFYFISGADGHCEKGQKLSLVVISPRHVAFSPAPSPVEFEDGPAVAPAPTSGSARLSGGFAVLGLVLGLWAWF</sequence>
<dbReference type="GO" id="GO:0098552">
    <property type="term" value="C:side of membrane"/>
    <property type="evidence" value="ECO:0007669"/>
    <property type="project" value="UniProtKB-KW"/>
</dbReference>
<evidence type="ECO:0000313" key="12">
    <source>
        <dbReference type="EMBL" id="CAH2061110.1"/>
    </source>
</evidence>
<dbReference type="Gene3D" id="2.60.40.420">
    <property type="entry name" value="Cupredoxins - blue copper proteins"/>
    <property type="match status" value="1"/>
</dbReference>
<dbReference type="InterPro" id="IPR041846">
    <property type="entry name" value="ENL_dom"/>
</dbReference>
<evidence type="ECO:0000256" key="8">
    <source>
        <dbReference type="ARBA" id="ARBA00023288"/>
    </source>
</evidence>
<dbReference type="FunFam" id="2.60.40.420:FF:000069">
    <property type="entry name" value="Early nodulin-like protein 1"/>
    <property type="match status" value="1"/>
</dbReference>
<feature type="chain" id="PRO_5043706660" description="Phytocyanin domain-containing protein" evidence="10">
    <location>
        <begin position="37"/>
        <end position="190"/>
    </location>
</feature>
<name>A0AAU9SEF9_THLAR</name>
<dbReference type="PANTHER" id="PTHR33021:SF420">
    <property type="entry name" value="EARLY NODULIN-LIKE PROTEIN 14"/>
    <property type="match status" value="1"/>
</dbReference>
<evidence type="ECO:0000256" key="9">
    <source>
        <dbReference type="ARBA" id="ARBA00035011"/>
    </source>
</evidence>
<evidence type="ECO:0000256" key="7">
    <source>
        <dbReference type="ARBA" id="ARBA00023180"/>
    </source>
</evidence>
<keyword evidence="2" id="KW-1003">Cell membrane</keyword>
<dbReference type="CDD" id="cd11019">
    <property type="entry name" value="OsENODL1_like"/>
    <property type="match status" value="1"/>
</dbReference>
<comment type="subcellular location">
    <subcellularLocation>
        <location evidence="1">Cell membrane</location>
        <topology evidence="1">Lipid-anchor</topology>
        <topology evidence="1">GPI-anchor</topology>
    </subcellularLocation>
</comment>
<evidence type="ECO:0000256" key="10">
    <source>
        <dbReference type="SAM" id="SignalP"/>
    </source>
</evidence>
<evidence type="ECO:0000256" key="4">
    <source>
        <dbReference type="ARBA" id="ARBA00022729"/>
    </source>
</evidence>
<evidence type="ECO:0000256" key="5">
    <source>
        <dbReference type="ARBA" id="ARBA00023136"/>
    </source>
</evidence>
<dbReference type="Pfam" id="PF02298">
    <property type="entry name" value="Cu_bind_like"/>
    <property type="match status" value="1"/>
</dbReference>
<keyword evidence="4 10" id="KW-0732">Signal</keyword>
<proteinExistence type="inferred from homology"/>
<evidence type="ECO:0000259" key="11">
    <source>
        <dbReference type="PROSITE" id="PS51485"/>
    </source>
</evidence>
<organism evidence="12 13">
    <name type="scientific">Thlaspi arvense</name>
    <name type="common">Field penny-cress</name>
    <dbReference type="NCBI Taxonomy" id="13288"/>
    <lineage>
        <taxon>Eukaryota</taxon>
        <taxon>Viridiplantae</taxon>
        <taxon>Streptophyta</taxon>
        <taxon>Embryophyta</taxon>
        <taxon>Tracheophyta</taxon>
        <taxon>Spermatophyta</taxon>
        <taxon>Magnoliopsida</taxon>
        <taxon>eudicotyledons</taxon>
        <taxon>Gunneridae</taxon>
        <taxon>Pentapetalae</taxon>
        <taxon>rosids</taxon>
        <taxon>malvids</taxon>
        <taxon>Brassicales</taxon>
        <taxon>Brassicaceae</taxon>
        <taxon>Thlaspideae</taxon>
        <taxon>Thlaspi</taxon>
    </lineage>
</organism>
<feature type="non-terminal residue" evidence="12">
    <location>
        <position position="190"/>
    </location>
</feature>
<dbReference type="InterPro" id="IPR003245">
    <property type="entry name" value="Phytocyanin_dom"/>
</dbReference>
<evidence type="ECO:0000313" key="13">
    <source>
        <dbReference type="Proteomes" id="UP000836841"/>
    </source>
</evidence>
<evidence type="ECO:0000256" key="2">
    <source>
        <dbReference type="ARBA" id="ARBA00022475"/>
    </source>
</evidence>
<keyword evidence="6" id="KW-1015">Disulfide bond</keyword>
<feature type="domain" description="Phytocyanin" evidence="11">
    <location>
        <begin position="37"/>
        <end position="141"/>
    </location>
</feature>
<gene>
    <name evidence="12" type="ORF">TAV2_LOCUS13199</name>
</gene>
<dbReference type="SUPFAM" id="SSF49503">
    <property type="entry name" value="Cupredoxins"/>
    <property type="match status" value="1"/>
</dbReference>
<dbReference type="EMBL" id="OU466860">
    <property type="protein sequence ID" value="CAH2061110.1"/>
    <property type="molecule type" value="Genomic_DNA"/>
</dbReference>
<keyword evidence="5" id="KW-0472">Membrane</keyword>
<dbReference type="AlphaFoldDB" id="A0AAU9SEF9"/>
<evidence type="ECO:0000256" key="6">
    <source>
        <dbReference type="ARBA" id="ARBA00023157"/>
    </source>
</evidence>
<dbReference type="PANTHER" id="PTHR33021">
    <property type="entry name" value="BLUE COPPER PROTEIN"/>
    <property type="match status" value="1"/>
</dbReference>
<keyword evidence="7" id="KW-0325">Glycoprotein</keyword>
<dbReference type="InterPro" id="IPR039391">
    <property type="entry name" value="Phytocyanin-like"/>
</dbReference>
<evidence type="ECO:0000256" key="3">
    <source>
        <dbReference type="ARBA" id="ARBA00022622"/>
    </source>
</evidence>
<dbReference type="GO" id="GO:0009055">
    <property type="term" value="F:electron transfer activity"/>
    <property type="evidence" value="ECO:0007669"/>
    <property type="project" value="InterPro"/>
</dbReference>
<keyword evidence="3" id="KW-0336">GPI-anchor</keyword>
<evidence type="ECO:0000256" key="1">
    <source>
        <dbReference type="ARBA" id="ARBA00004609"/>
    </source>
</evidence>
<dbReference type="GO" id="GO:0005886">
    <property type="term" value="C:plasma membrane"/>
    <property type="evidence" value="ECO:0007669"/>
    <property type="project" value="UniProtKB-SubCell"/>
</dbReference>